<reference evidence="2 3" key="1">
    <citation type="submission" date="2019-03" db="EMBL/GenBank/DDBJ databases">
        <authorList>
            <person name="Gaulin E."/>
            <person name="Dumas B."/>
        </authorList>
    </citation>
    <scope>NUCLEOTIDE SEQUENCE [LARGE SCALE GENOMIC DNA]</scope>
    <source>
        <strain evidence="2">CBS 568.67</strain>
    </source>
</reference>
<dbReference type="AlphaFoldDB" id="A0A485K6V2"/>
<dbReference type="InterPro" id="IPR052050">
    <property type="entry name" value="SecEffector_AnkRepeat"/>
</dbReference>
<dbReference type="EMBL" id="CAADRA010000149">
    <property type="protein sequence ID" value="VFT78903.1"/>
    <property type="molecule type" value="Genomic_DNA"/>
</dbReference>
<dbReference type="EMBL" id="VJMH01000149">
    <property type="protein sequence ID" value="KAF0718428.1"/>
    <property type="molecule type" value="Genomic_DNA"/>
</dbReference>
<dbReference type="PANTHER" id="PTHR46586">
    <property type="entry name" value="ANKYRIN REPEAT-CONTAINING PROTEIN"/>
    <property type="match status" value="1"/>
</dbReference>
<organism evidence="2 3">
    <name type="scientific">Aphanomyces stellatus</name>
    <dbReference type="NCBI Taxonomy" id="120398"/>
    <lineage>
        <taxon>Eukaryota</taxon>
        <taxon>Sar</taxon>
        <taxon>Stramenopiles</taxon>
        <taxon>Oomycota</taxon>
        <taxon>Saprolegniomycetes</taxon>
        <taxon>Saprolegniales</taxon>
        <taxon>Verrucalvaceae</taxon>
        <taxon>Aphanomyces</taxon>
    </lineage>
</organism>
<dbReference type="Gene3D" id="1.25.40.20">
    <property type="entry name" value="Ankyrin repeat-containing domain"/>
    <property type="match status" value="1"/>
</dbReference>
<dbReference type="Proteomes" id="UP000332933">
    <property type="component" value="Unassembled WGS sequence"/>
</dbReference>
<reference evidence="1" key="2">
    <citation type="submission" date="2019-06" db="EMBL/GenBank/DDBJ databases">
        <title>Genomics analysis of Aphanomyces spp. identifies a new class of oomycete effector associated with host adaptation.</title>
        <authorList>
            <person name="Gaulin E."/>
        </authorList>
    </citation>
    <scope>NUCLEOTIDE SEQUENCE</scope>
    <source>
        <strain evidence="1">CBS 578.67</strain>
    </source>
</reference>
<dbReference type="OrthoDB" id="90993at2759"/>
<accession>A0A485K6V2</accession>
<gene>
    <name evidence="2" type="primary">Aste57867_1692</name>
    <name evidence="1" type="ORF">As57867_001690</name>
    <name evidence="2" type="ORF">ASTE57867_1692</name>
</gene>
<proteinExistence type="predicted"/>
<evidence type="ECO:0000313" key="2">
    <source>
        <dbReference type="EMBL" id="VFT78903.1"/>
    </source>
</evidence>
<keyword evidence="3" id="KW-1185">Reference proteome</keyword>
<dbReference type="InterPro" id="IPR036770">
    <property type="entry name" value="Ankyrin_rpt-contain_sf"/>
</dbReference>
<dbReference type="SUPFAM" id="SSF48403">
    <property type="entry name" value="Ankyrin repeat"/>
    <property type="match status" value="1"/>
</dbReference>
<evidence type="ECO:0000313" key="1">
    <source>
        <dbReference type="EMBL" id="KAF0718428.1"/>
    </source>
</evidence>
<sequence>MPRDQFVSSSFAFAIVTNHSLLPHITQFQDGFTLLLRPLAEIIRTRQCPWRGHHQIQAQVAFLTTHAHADPLHLVKKVVSCRRQLLSCDLMDELATQGYLAALEYLHATYPTLDYSIRALDGASLHGHLDVVEFLMAVRHMRVSSDAMILAAGANHVAILEYLHLVHQAPCTNAAIDRAAENGHLDAVQFLVHRQSLEGRSNDAISGAARHGHAAVVRFLLEHGFLCLSIAWVHAAHYGHLAVLAHLCELRPESFHPSAIDEATCRGHDAVAAYLVDFMAGRTA</sequence>
<protein>
    <submittedName>
        <fullName evidence="2">Aste57867_1692 protein</fullName>
    </submittedName>
</protein>
<evidence type="ECO:0000313" key="3">
    <source>
        <dbReference type="Proteomes" id="UP000332933"/>
    </source>
</evidence>
<dbReference type="InterPro" id="IPR002110">
    <property type="entry name" value="Ankyrin_rpt"/>
</dbReference>
<dbReference type="PANTHER" id="PTHR46586:SF3">
    <property type="entry name" value="ANKYRIN REPEAT-CONTAINING PROTEIN"/>
    <property type="match status" value="1"/>
</dbReference>
<name>A0A485K6V2_9STRA</name>
<dbReference type="Pfam" id="PF12796">
    <property type="entry name" value="Ank_2"/>
    <property type="match status" value="1"/>
</dbReference>